<keyword evidence="2 5" id="KW-0812">Transmembrane</keyword>
<evidence type="ECO:0000256" key="2">
    <source>
        <dbReference type="ARBA" id="ARBA00022692"/>
    </source>
</evidence>
<keyword evidence="8" id="KW-1185">Reference proteome</keyword>
<dbReference type="InterPro" id="IPR042623">
    <property type="entry name" value="TMEM205"/>
</dbReference>
<dbReference type="AlphaFoldDB" id="A0A8T3DBQ9"/>
<protein>
    <recommendedName>
        <fullName evidence="6">TMEM205-like domain-containing protein</fullName>
    </recommendedName>
</protein>
<dbReference type="OrthoDB" id="1641132at2759"/>
<keyword evidence="4 5" id="KW-0472">Membrane</keyword>
<evidence type="ECO:0000256" key="5">
    <source>
        <dbReference type="SAM" id="Phobius"/>
    </source>
</evidence>
<keyword evidence="3 5" id="KW-1133">Transmembrane helix</keyword>
<comment type="subcellular location">
    <subcellularLocation>
        <location evidence="1">Membrane</location>
    </subcellularLocation>
</comment>
<feature type="transmembrane region" description="Helical" evidence="5">
    <location>
        <begin position="12"/>
        <end position="37"/>
    </location>
</feature>
<dbReference type="PANTHER" id="PTHR46916:SF1">
    <property type="entry name" value="TRANSMEMBRANE PROTEIN 205"/>
    <property type="match status" value="1"/>
</dbReference>
<name>A0A8T3DBQ9_9TELE</name>
<feature type="transmembrane region" description="Helical" evidence="5">
    <location>
        <begin position="88"/>
        <end position="108"/>
    </location>
</feature>
<comment type="caution">
    <text evidence="7">The sequence shown here is derived from an EMBL/GenBank/DDBJ whole genome shotgun (WGS) entry which is preliminary data.</text>
</comment>
<gene>
    <name evidence="7" type="ORF">AGOR_G00149540</name>
</gene>
<evidence type="ECO:0000256" key="4">
    <source>
        <dbReference type="ARBA" id="ARBA00023136"/>
    </source>
</evidence>
<accession>A0A8T3DBQ9</accession>
<dbReference type="PANTHER" id="PTHR46916">
    <property type="entry name" value="TRANSMEMBRANE PROTEIN 205"/>
    <property type="match status" value="1"/>
</dbReference>
<dbReference type="EMBL" id="JAERUA010000013">
    <property type="protein sequence ID" value="KAI1892005.1"/>
    <property type="molecule type" value="Genomic_DNA"/>
</dbReference>
<dbReference type="Pfam" id="PF13664">
    <property type="entry name" value="DUF4149"/>
    <property type="match status" value="1"/>
</dbReference>
<proteinExistence type="predicted"/>
<organism evidence="7 8">
    <name type="scientific">Albula goreensis</name>
    <dbReference type="NCBI Taxonomy" id="1534307"/>
    <lineage>
        <taxon>Eukaryota</taxon>
        <taxon>Metazoa</taxon>
        <taxon>Chordata</taxon>
        <taxon>Craniata</taxon>
        <taxon>Vertebrata</taxon>
        <taxon>Euteleostomi</taxon>
        <taxon>Actinopterygii</taxon>
        <taxon>Neopterygii</taxon>
        <taxon>Teleostei</taxon>
        <taxon>Albuliformes</taxon>
        <taxon>Albulidae</taxon>
        <taxon>Albula</taxon>
    </lineage>
</organism>
<evidence type="ECO:0000259" key="6">
    <source>
        <dbReference type="Pfam" id="PF13664"/>
    </source>
</evidence>
<evidence type="ECO:0000313" key="7">
    <source>
        <dbReference type="EMBL" id="KAI1892005.1"/>
    </source>
</evidence>
<evidence type="ECO:0000256" key="3">
    <source>
        <dbReference type="ARBA" id="ARBA00022989"/>
    </source>
</evidence>
<dbReference type="Proteomes" id="UP000829720">
    <property type="component" value="Unassembled WGS sequence"/>
</dbReference>
<feature type="transmembrane region" description="Helical" evidence="5">
    <location>
        <begin position="57"/>
        <end position="76"/>
    </location>
</feature>
<reference evidence="7" key="1">
    <citation type="submission" date="2021-01" db="EMBL/GenBank/DDBJ databases">
        <authorList>
            <person name="Zahm M."/>
            <person name="Roques C."/>
            <person name="Cabau C."/>
            <person name="Klopp C."/>
            <person name="Donnadieu C."/>
            <person name="Jouanno E."/>
            <person name="Lampietro C."/>
            <person name="Louis A."/>
            <person name="Herpin A."/>
            <person name="Echchiki A."/>
            <person name="Berthelot C."/>
            <person name="Parey E."/>
            <person name="Roest-Crollius H."/>
            <person name="Braasch I."/>
            <person name="Postlethwait J."/>
            <person name="Bobe J."/>
            <person name="Montfort J."/>
            <person name="Bouchez O."/>
            <person name="Begum T."/>
            <person name="Mejri S."/>
            <person name="Adams A."/>
            <person name="Chen W.-J."/>
            <person name="Guiguen Y."/>
        </authorList>
    </citation>
    <scope>NUCLEOTIDE SEQUENCE</scope>
    <source>
        <tissue evidence="7">Blood</tissue>
    </source>
</reference>
<sequence length="191" mass="22260">MSDLEDSAHTRATVLHLIFLSMFLGMQIWYTFFSSFVLSSCLNRHMYGYVQSELLPFYLHTGSVCSFANFTIFAVLHPHIQADDRETFQIFIFFVCVMIAAVNSHYFGAMTAETMADMHRIERFCSVDKSILLSTSMEAYDKLCESHSEYRKLGYQLWWYHWLSSFCNLCCIICNGFSVFYMTQNLHILGL</sequence>
<feature type="domain" description="TMEM205-like" evidence="6">
    <location>
        <begin position="19"/>
        <end position="119"/>
    </location>
</feature>
<dbReference type="GO" id="GO:0016020">
    <property type="term" value="C:membrane"/>
    <property type="evidence" value="ECO:0007669"/>
    <property type="project" value="UniProtKB-SubCell"/>
</dbReference>
<evidence type="ECO:0000256" key="1">
    <source>
        <dbReference type="ARBA" id="ARBA00004370"/>
    </source>
</evidence>
<feature type="transmembrane region" description="Helical" evidence="5">
    <location>
        <begin position="159"/>
        <end position="182"/>
    </location>
</feature>
<evidence type="ECO:0000313" key="8">
    <source>
        <dbReference type="Proteomes" id="UP000829720"/>
    </source>
</evidence>
<dbReference type="InterPro" id="IPR025423">
    <property type="entry name" value="TMEM205-like"/>
</dbReference>